<evidence type="ECO:0000256" key="3">
    <source>
        <dbReference type="ARBA" id="ARBA00022840"/>
    </source>
</evidence>
<keyword evidence="2 6" id="KW-0547">Nucleotide-binding</keyword>
<comment type="similarity">
    <text evidence="6">Belongs to the class-I aminoacyl-tRNA synthetase family.</text>
</comment>
<evidence type="ECO:0000256" key="5">
    <source>
        <dbReference type="ARBA" id="ARBA00023146"/>
    </source>
</evidence>
<evidence type="ECO:0000256" key="4">
    <source>
        <dbReference type="ARBA" id="ARBA00022917"/>
    </source>
</evidence>
<keyword evidence="3 6" id="KW-0067">ATP-binding</keyword>
<protein>
    <recommendedName>
        <fullName evidence="9">Tryptophan--tRNA ligase</fullName>
    </recommendedName>
</protein>
<evidence type="ECO:0000313" key="8">
    <source>
        <dbReference type="Proteomes" id="UP000515307"/>
    </source>
</evidence>
<dbReference type="GO" id="GO:0005524">
    <property type="term" value="F:ATP binding"/>
    <property type="evidence" value="ECO:0007669"/>
    <property type="project" value="UniProtKB-KW"/>
</dbReference>
<organism evidence="7 8">
    <name type="scientific">Streptomyces finlayi</name>
    <dbReference type="NCBI Taxonomy" id="67296"/>
    <lineage>
        <taxon>Bacteria</taxon>
        <taxon>Bacillati</taxon>
        <taxon>Actinomycetota</taxon>
        <taxon>Actinomycetes</taxon>
        <taxon>Kitasatosporales</taxon>
        <taxon>Streptomycetaceae</taxon>
        <taxon>Streptomyces</taxon>
    </lineage>
</organism>
<accession>A0A7G7BMH5</accession>
<dbReference type="Gene3D" id="3.40.50.620">
    <property type="entry name" value="HUPs"/>
    <property type="match status" value="1"/>
</dbReference>
<proteinExistence type="inferred from homology"/>
<dbReference type="EMBL" id="CP045702">
    <property type="protein sequence ID" value="QNE76540.1"/>
    <property type="molecule type" value="Genomic_DNA"/>
</dbReference>
<evidence type="ECO:0000313" key="7">
    <source>
        <dbReference type="EMBL" id="QNE76540.1"/>
    </source>
</evidence>
<evidence type="ECO:0000256" key="6">
    <source>
        <dbReference type="RuleBase" id="RU363036"/>
    </source>
</evidence>
<dbReference type="GO" id="GO:0004812">
    <property type="term" value="F:aminoacyl-tRNA ligase activity"/>
    <property type="evidence" value="ECO:0007669"/>
    <property type="project" value="UniProtKB-KW"/>
</dbReference>
<dbReference type="SUPFAM" id="SSF52374">
    <property type="entry name" value="Nucleotidylyl transferase"/>
    <property type="match status" value="1"/>
</dbReference>
<sequence>MTAEPVLFSEDYYRSIVKEYGYSPFDLQRFDFDLAGLSQNELNLRYLCHHAADRYTAASARSRIVTTGFGMSGPPHMATASHIMKMVRLQNGGEKCQIVLGDLDAYNGRGRSYEFTSELSERFRLFAQRLGFDETKGILRNQRDHNEALTNMYLLGRYTQENDFLTAEEDNHAYYVARGIVDATMTFRRRLSLALMASDFVTLGQTHEAVLVLLGVDEHKYVRFAQEVAHRFDDDAPLSGGFILAALYARLNSGFNGHPKFSKSIPGSGISVETPHDEIVRLVQDDNCQDPASSPVFQLMHQMTYCPHEDLMRIHQDCAENNHRWNSEKRKFADFLVHVKELWP</sequence>
<dbReference type="Pfam" id="PF00579">
    <property type="entry name" value="tRNA-synt_1b"/>
    <property type="match status" value="1"/>
</dbReference>
<evidence type="ECO:0000256" key="1">
    <source>
        <dbReference type="ARBA" id="ARBA00022598"/>
    </source>
</evidence>
<dbReference type="Proteomes" id="UP000515307">
    <property type="component" value="Chromosome"/>
</dbReference>
<evidence type="ECO:0008006" key="9">
    <source>
        <dbReference type="Google" id="ProtNLM"/>
    </source>
</evidence>
<reference evidence="8" key="1">
    <citation type="submission" date="2019-10" db="EMBL/GenBank/DDBJ databases">
        <title>Antimicrobial potential of Antarctic Bacteria.</title>
        <authorList>
            <person name="Benaud N."/>
            <person name="Edwards R.J."/>
            <person name="Ferrari B.C."/>
        </authorList>
    </citation>
    <scope>NUCLEOTIDE SEQUENCE [LARGE SCALE GENOMIC DNA]</scope>
    <source>
        <strain evidence="8">NBSH44</strain>
    </source>
</reference>
<gene>
    <name evidence="7" type="ORF">F0344_19635</name>
</gene>
<dbReference type="AlphaFoldDB" id="A0A7G7BMH5"/>
<keyword evidence="1 6" id="KW-0436">Ligase</keyword>
<keyword evidence="8" id="KW-1185">Reference proteome</keyword>
<dbReference type="KEGG" id="sfiy:F0344_19635"/>
<dbReference type="RefSeq" id="WP_185300009.1">
    <property type="nucleotide sequence ID" value="NZ_CP045702.1"/>
</dbReference>
<dbReference type="GO" id="GO:0006418">
    <property type="term" value="P:tRNA aminoacylation for protein translation"/>
    <property type="evidence" value="ECO:0007669"/>
    <property type="project" value="InterPro"/>
</dbReference>
<evidence type="ECO:0000256" key="2">
    <source>
        <dbReference type="ARBA" id="ARBA00022741"/>
    </source>
</evidence>
<name>A0A7G7BMH5_9ACTN</name>
<dbReference type="InterPro" id="IPR002305">
    <property type="entry name" value="aa-tRNA-synth_Ic"/>
</dbReference>
<keyword evidence="5 6" id="KW-0030">Aminoacyl-tRNA synthetase</keyword>
<dbReference type="InterPro" id="IPR014729">
    <property type="entry name" value="Rossmann-like_a/b/a_fold"/>
</dbReference>
<keyword evidence="4 6" id="KW-0648">Protein biosynthesis</keyword>